<evidence type="ECO:0000313" key="14">
    <source>
        <dbReference type="EMBL" id="GGG26536.1"/>
    </source>
</evidence>
<evidence type="ECO:0000256" key="1">
    <source>
        <dbReference type="ARBA" id="ARBA00001274"/>
    </source>
</evidence>
<dbReference type="InterPro" id="IPR000634">
    <property type="entry name" value="Ser/Thr_deHydtase_PyrdxlP-BS"/>
</dbReference>
<evidence type="ECO:0000256" key="10">
    <source>
        <dbReference type="ARBA" id="ARBA00023304"/>
    </source>
</evidence>
<dbReference type="NCBIfam" id="NF006390">
    <property type="entry name" value="PRK08639.1"/>
    <property type="match status" value="1"/>
</dbReference>
<evidence type="ECO:0000256" key="4">
    <source>
        <dbReference type="ARBA" id="ARBA00010869"/>
    </source>
</evidence>
<dbReference type="PANTHER" id="PTHR48078">
    <property type="entry name" value="THREONINE DEHYDRATASE, MITOCHONDRIAL-RELATED"/>
    <property type="match status" value="1"/>
</dbReference>
<proteinExistence type="inferred from homology"/>
<comment type="similarity">
    <text evidence="4 12">Belongs to the serine/threonine dehydratase family.</text>
</comment>
<keyword evidence="10 12" id="KW-0100">Branched-chain amino acid biosynthesis</keyword>
<dbReference type="InterPro" id="IPR001721">
    <property type="entry name" value="TD_ACT-like"/>
</dbReference>
<keyword evidence="9 12" id="KW-0456">Lyase</keyword>
<evidence type="ECO:0000256" key="5">
    <source>
        <dbReference type="ARBA" id="ARBA00011881"/>
    </source>
</evidence>
<dbReference type="EC" id="4.3.1.19" evidence="12"/>
<comment type="caution">
    <text evidence="14">The sequence shown here is derived from an EMBL/GenBank/DDBJ whole genome shotgun (WGS) entry which is preliminary data.</text>
</comment>
<evidence type="ECO:0000256" key="7">
    <source>
        <dbReference type="ARBA" id="ARBA00022624"/>
    </source>
</evidence>
<protein>
    <recommendedName>
        <fullName evidence="12">L-threonine dehydratase</fullName>
        <ecNumber evidence="12">4.3.1.19</ecNumber>
    </recommendedName>
    <alternativeName>
        <fullName evidence="12">Threonine deaminase</fullName>
    </alternativeName>
</protein>
<comment type="function">
    <text evidence="11 12">Catalyzes the anaerobic formation of alpha-ketobutyrate and ammonia from threonine in a two-step reaction. The first step involved a dehydration of threonine and a production of enamine intermediates (aminocrotonate), which tautomerizes to its imine form (iminobutyrate). Both intermediates are unstable and short-lived. The second step is the nonenzymatic hydrolysis of the enamine/imine intermediates to form 2-ketobutyrate and free ammonia. In the low water environment of the cell, the second step is accelerated by RidA.</text>
</comment>
<dbReference type="InterPro" id="IPR011820">
    <property type="entry name" value="IlvA"/>
</dbReference>
<dbReference type="InterPro" id="IPR036052">
    <property type="entry name" value="TrpB-like_PALP_sf"/>
</dbReference>
<dbReference type="PROSITE" id="PS51672">
    <property type="entry name" value="ACT_LIKE"/>
    <property type="match status" value="1"/>
</dbReference>
<dbReference type="CDD" id="cd04907">
    <property type="entry name" value="ACT_ThrD-I_2"/>
    <property type="match status" value="1"/>
</dbReference>
<dbReference type="Pfam" id="PF00585">
    <property type="entry name" value="Thr_dehydrat_C"/>
    <property type="match status" value="1"/>
</dbReference>
<comment type="cofactor">
    <cofactor evidence="2 12">
        <name>pyridoxal 5'-phosphate</name>
        <dbReference type="ChEBI" id="CHEBI:597326"/>
    </cofactor>
</comment>
<keyword evidence="6 12" id="KW-0028">Amino-acid biosynthesis</keyword>
<evidence type="ECO:0000256" key="2">
    <source>
        <dbReference type="ARBA" id="ARBA00001933"/>
    </source>
</evidence>
<dbReference type="RefSeq" id="WP_011709977.1">
    <property type="nucleotide sequence ID" value="NZ_BMIX01000001.1"/>
</dbReference>
<dbReference type="InterPro" id="IPR001926">
    <property type="entry name" value="TrpB-like_PALP"/>
</dbReference>
<keyword evidence="7 12" id="KW-0412">Isoleucine biosynthesis</keyword>
<accession>A0ABQ1WDP8</accession>
<keyword evidence="15" id="KW-1185">Reference proteome</keyword>
<dbReference type="SUPFAM" id="SSF55021">
    <property type="entry name" value="ACT-like"/>
    <property type="match status" value="1"/>
</dbReference>
<dbReference type="InterPro" id="IPR050147">
    <property type="entry name" value="Ser/Thr_Dehydratase"/>
</dbReference>
<dbReference type="Gene3D" id="3.40.50.1100">
    <property type="match status" value="2"/>
</dbReference>
<dbReference type="SUPFAM" id="SSF53686">
    <property type="entry name" value="Tryptophan synthase beta subunit-like PLP-dependent enzymes"/>
    <property type="match status" value="1"/>
</dbReference>
<evidence type="ECO:0000313" key="15">
    <source>
        <dbReference type="Proteomes" id="UP000605733"/>
    </source>
</evidence>
<dbReference type="CDD" id="cd01562">
    <property type="entry name" value="Thr-dehyd"/>
    <property type="match status" value="1"/>
</dbReference>
<comment type="subunit">
    <text evidence="5 12">Homotetramer.</text>
</comment>
<dbReference type="InterPro" id="IPR045865">
    <property type="entry name" value="ACT-like_dom_sf"/>
</dbReference>
<dbReference type="PANTHER" id="PTHR48078:SF11">
    <property type="entry name" value="THREONINE DEHYDRATASE, MITOCHONDRIAL"/>
    <property type="match status" value="1"/>
</dbReference>
<dbReference type="NCBIfam" id="TIGR02079">
    <property type="entry name" value="THD1"/>
    <property type="match status" value="1"/>
</dbReference>
<name>A0ABQ1WDP8_9FLAO</name>
<comment type="catalytic activity">
    <reaction evidence="1 12">
        <text>L-threonine = 2-oxobutanoate + NH4(+)</text>
        <dbReference type="Rhea" id="RHEA:22108"/>
        <dbReference type="ChEBI" id="CHEBI:16763"/>
        <dbReference type="ChEBI" id="CHEBI:28938"/>
        <dbReference type="ChEBI" id="CHEBI:57926"/>
        <dbReference type="EC" id="4.3.1.19"/>
    </reaction>
</comment>
<reference evidence="15" key="1">
    <citation type="journal article" date="2019" name="Int. J. Syst. Evol. Microbiol.">
        <title>The Global Catalogue of Microorganisms (GCM) 10K type strain sequencing project: providing services to taxonomists for standard genome sequencing and annotation.</title>
        <authorList>
            <consortium name="The Broad Institute Genomics Platform"/>
            <consortium name="The Broad Institute Genome Sequencing Center for Infectious Disease"/>
            <person name="Wu L."/>
            <person name="Ma J."/>
        </authorList>
    </citation>
    <scope>NUCLEOTIDE SEQUENCE [LARGE SCALE GENOMIC DNA]</scope>
    <source>
        <strain evidence="15">CGMCC 1.15422</strain>
    </source>
</reference>
<keyword evidence="8 12" id="KW-0663">Pyridoxal phosphate</keyword>
<dbReference type="Pfam" id="PF00291">
    <property type="entry name" value="PALP"/>
    <property type="match status" value="1"/>
</dbReference>
<evidence type="ECO:0000256" key="9">
    <source>
        <dbReference type="ARBA" id="ARBA00023239"/>
    </source>
</evidence>
<dbReference type="EMBL" id="BMIX01000001">
    <property type="protein sequence ID" value="GGG26536.1"/>
    <property type="molecule type" value="Genomic_DNA"/>
</dbReference>
<evidence type="ECO:0000256" key="11">
    <source>
        <dbReference type="ARBA" id="ARBA00025527"/>
    </source>
</evidence>
<evidence type="ECO:0000259" key="13">
    <source>
        <dbReference type="PROSITE" id="PS51672"/>
    </source>
</evidence>
<evidence type="ECO:0000256" key="8">
    <source>
        <dbReference type="ARBA" id="ARBA00022898"/>
    </source>
</evidence>
<evidence type="ECO:0000256" key="12">
    <source>
        <dbReference type="RuleBase" id="RU362012"/>
    </source>
</evidence>
<sequence>MDTLLEKDKIYKPTVEAVKQAAERISKVVLKTPLAESFTYSNRFQANVMLKREDLQQVRSYKIRGAYNKISSLPPEQLKKGVICASAGNHAQGVAFACNKLKVKGVIYMPGTTPKQKVEQTEMFGGEWVEVVLKGDTYDDSFKSAMKQMHEQGMVFIHPFDDEKVIEGQATIALEILEQAATPVDYIFAPLGGGGLLAGISSMFKKLSPNTKIIGIEPEGAPSMKTSLKEGRVVELDSIERFVDGASVQKVGARNFAICRENLDEMITVPEGKICQTILDLYNQDAIVVEPAGAMSICALDFYAEEIKGKNVVCIVSGSNNDITRTAEIKERALLYAGLKHYFIITFPQRAGALKEFVAKVLGPNDDITHFEYSKKHHRENGPAVVGIELKDPNDFNPLVERMKKKNFYGEYLNDNPNLFQFLI</sequence>
<evidence type="ECO:0000256" key="3">
    <source>
        <dbReference type="ARBA" id="ARBA00004810"/>
    </source>
</evidence>
<dbReference type="Proteomes" id="UP000605733">
    <property type="component" value="Unassembled WGS sequence"/>
</dbReference>
<feature type="domain" description="ACT-like" evidence="13">
    <location>
        <begin position="341"/>
        <end position="415"/>
    </location>
</feature>
<comment type="pathway">
    <text evidence="3 12">Amino-acid biosynthesis; L-isoleucine biosynthesis; 2-oxobutanoate from L-threonine: step 1/1.</text>
</comment>
<organism evidence="14 15">
    <name type="scientific">Christiangramia forsetii</name>
    <dbReference type="NCBI Taxonomy" id="411153"/>
    <lineage>
        <taxon>Bacteria</taxon>
        <taxon>Pseudomonadati</taxon>
        <taxon>Bacteroidota</taxon>
        <taxon>Flavobacteriia</taxon>
        <taxon>Flavobacteriales</taxon>
        <taxon>Flavobacteriaceae</taxon>
        <taxon>Christiangramia</taxon>
    </lineage>
</organism>
<gene>
    <name evidence="12 14" type="primary">ilvA</name>
    <name evidence="14" type="ORF">GCM10011532_07430</name>
</gene>
<dbReference type="PROSITE" id="PS00165">
    <property type="entry name" value="DEHYDRATASE_SER_THR"/>
    <property type="match status" value="1"/>
</dbReference>
<evidence type="ECO:0000256" key="6">
    <source>
        <dbReference type="ARBA" id="ARBA00022605"/>
    </source>
</evidence>